<dbReference type="Gene3D" id="3.40.50.10090">
    <property type="match status" value="2"/>
</dbReference>
<dbReference type="Gene3D" id="3.40.1010.10">
    <property type="entry name" value="Cobalt-precorrin-4 Transmethylase, Domain 1"/>
    <property type="match status" value="1"/>
</dbReference>
<dbReference type="RefSeq" id="WP_268051119.1">
    <property type="nucleotide sequence ID" value="NZ_JAPQES010000006.1"/>
</dbReference>
<evidence type="ECO:0000256" key="3">
    <source>
        <dbReference type="ARBA" id="ARBA00022679"/>
    </source>
</evidence>
<evidence type="ECO:0000259" key="7">
    <source>
        <dbReference type="Pfam" id="PF02602"/>
    </source>
</evidence>
<proteinExistence type="predicted"/>
<dbReference type="PANTHER" id="PTHR45790:SF3">
    <property type="entry name" value="S-ADENOSYL-L-METHIONINE-DEPENDENT UROPORPHYRINOGEN III METHYLTRANSFERASE, CHLOROPLASTIC"/>
    <property type="match status" value="1"/>
</dbReference>
<evidence type="ECO:0000313" key="9">
    <source>
        <dbReference type="Proteomes" id="UP001079657"/>
    </source>
</evidence>
<accession>A0ABT4CSZ2</accession>
<dbReference type="InterPro" id="IPR036108">
    <property type="entry name" value="4pyrrol_syn_uPrphyn_synt_sf"/>
</dbReference>
<dbReference type="Pfam" id="PF00590">
    <property type="entry name" value="TP_methylase"/>
    <property type="match status" value="1"/>
</dbReference>
<dbReference type="Pfam" id="PF02602">
    <property type="entry name" value="HEM4"/>
    <property type="match status" value="1"/>
</dbReference>
<keyword evidence="2 8" id="KW-0489">Methyltransferase</keyword>
<dbReference type="GO" id="GO:0004851">
    <property type="term" value="F:uroporphyrin-III C-methyltransferase activity"/>
    <property type="evidence" value="ECO:0007669"/>
    <property type="project" value="UniProtKB-EC"/>
</dbReference>
<keyword evidence="3 8" id="KW-0808">Transferase</keyword>
<dbReference type="InterPro" id="IPR006366">
    <property type="entry name" value="CobA/CysG_C"/>
</dbReference>
<dbReference type="NCBIfam" id="NF004790">
    <property type="entry name" value="PRK06136.1"/>
    <property type="match status" value="1"/>
</dbReference>
<dbReference type="InterPro" id="IPR000878">
    <property type="entry name" value="4pyrrol_Mease"/>
</dbReference>
<dbReference type="SUPFAM" id="SSF53790">
    <property type="entry name" value="Tetrapyrrole methylase"/>
    <property type="match status" value="1"/>
</dbReference>
<dbReference type="CDD" id="cd06578">
    <property type="entry name" value="HemD"/>
    <property type="match status" value="1"/>
</dbReference>
<dbReference type="InterPro" id="IPR003754">
    <property type="entry name" value="4pyrrol_synth_uPrphyn_synth"/>
</dbReference>
<feature type="domain" description="Tetrapyrrole biosynthesis uroporphyrinogen III synthase" evidence="7">
    <location>
        <begin position="263"/>
        <end position="479"/>
    </location>
</feature>
<dbReference type="GO" id="GO:0032259">
    <property type="term" value="P:methylation"/>
    <property type="evidence" value="ECO:0007669"/>
    <property type="project" value="UniProtKB-KW"/>
</dbReference>
<evidence type="ECO:0000256" key="5">
    <source>
        <dbReference type="ARBA" id="ARBA00023244"/>
    </source>
</evidence>
<evidence type="ECO:0000259" key="6">
    <source>
        <dbReference type="Pfam" id="PF00590"/>
    </source>
</evidence>
<gene>
    <name evidence="8" type="primary">cobA</name>
    <name evidence="8" type="ORF">OXH55_16260</name>
</gene>
<keyword evidence="5" id="KW-0627">Porphyrin biosynthesis</keyword>
<dbReference type="PROSITE" id="PS00839">
    <property type="entry name" value="SUMT_1"/>
    <property type="match status" value="1"/>
</dbReference>
<dbReference type="PANTHER" id="PTHR45790">
    <property type="entry name" value="SIROHEME SYNTHASE-RELATED"/>
    <property type="match status" value="1"/>
</dbReference>
<evidence type="ECO:0000256" key="1">
    <source>
        <dbReference type="ARBA" id="ARBA00012162"/>
    </source>
</evidence>
<dbReference type="SUPFAM" id="SSF69618">
    <property type="entry name" value="HemD-like"/>
    <property type="match status" value="1"/>
</dbReference>
<reference evidence="8" key="1">
    <citation type="submission" date="2022-12" db="EMBL/GenBank/DDBJ databases">
        <authorList>
            <person name="Wang J."/>
        </authorList>
    </citation>
    <scope>NUCLEOTIDE SEQUENCE</scope>
    <source>
        <strain evidence="8">HY-42-06</strain>
    </source>
</reference>
<dbReference type="CDD" id="cd11642">
    <property type="entry name" value="SUMT"/>
    <property type="match status" value="1"/>
</dbReference>
<dbReference type="NCBIfam" id="TIGR01469">
    <property type="entry name" value="cobA_cysG_Cterm"/>
    <property type="match status" value="1"/>
</dbReference>
<evidence type="ECO:0000313" key="8">
    <source>
        <dbReference type="EMBL" id="MCY6372185.1"/>
    </source>
</evidence>
<dbReference type="EMBL" id="JAPQES010000006">
    <property type="protein sequence ID" value="MCY6372185.1"/>
    <property type="molecule type" value="Genomic_DNA"/>
</dbReference>
<evidence type="ECO:0000256" key="4">
    <source>
        <dbReference type="ARBA" id="ARBA00022691"/>
    </source>
</evidence>
<dbReference type="InterPro" id="IPR035996">
    <property type="entry name" value="4pyrrol_Methylase_sf"/>
</dbReference>
<dbReference type="InterPro" id="IPR003043">
    <property type="entry name" value="Uropor_MeTrfase_CS"/>
</dbReference>
<keyword evidence="4" id="KW-0949">S-adenosyl-L-methionine</keyword>
<evidence type="ECO:0000256" key="2">
    <source>
        <dbReference type="ARBA" id="ARBA00022603"/>
    </source>
</evidence>
<dbReference type="Gene3D" id="3.30.950.10">
    <property type="entry name" value="Methyltransferase, Cobalt-precorrin-4 Transmethylase, Domain 2"/>
    <property type="match status" value="1"/>
</dbReference>
<sequence>MGKVYLIGAGPGDEGLMTVKAAKVLKECTAVLYDRLSGNNVLKHINEECKVFYCGKEPGCHYKTQEEINDMIVSLSKEGHIVGRVKGGDPYVFGRGGEEALRLYEEGIEFEVIPGVTSAISVLNYAGIPITHRGIAQSFHVFTGRSSKNLDISWESVANLKGTLVFLMGLKNIEGITNNLISNGMDENTPCAVIMRGTTSKQKRVTGNLKSIGDKVREAGFTSPCIIVVGKVVEFTQELGWYEKKPLFGWNVCVTRSKEQAKSLSDKLLNLGAEVTEINSIKIKSTSSNLQNYMNKLENYDYIVFTSVNTVNIFFDYLKEREFDIRKLKARVAAIGRATESSIKERGIIPDITAGEFVAEELFKCLKSEVQEGDKVLIPCSRDSRQYLYEELIQCGCQVDRVHIYYPDIGEIVNVNSFNDVDIVLFTSPSTVRNMIKMVGIEEISKKICVAIGPITEKELVKNNIECFVCDEYCNEGLIKKLLQLKEDNIPT</sequence>
<comment type="caution">
    <text evidence="8">The sequence shown here is derived from an EMBL/GenBank/DDBJ whole genome shotgun (WGS) entry which is preliminary data.</text>
</comment>
<dbReference type="Proteomes" id="UP001079657">
    <property type="component" value="Unassembled WGS sequence"/>
</dbReference>
<dbReference type="InterPro" id="IPR014776">
    <property type="entry name" value="4pyrrole_Mease_sub2"/>
</dbReference>
<protein>
    <recommendedName>
        <fullName evidence="1">uroporphyrinogen-III C-methyltransferase</fullName>
        <ecNumber evidence="1">2.1.1.107</ecNumber>
    </recommendedName>
</protein>
<dbReference type="InterPro" id="IPR050161">
    <property type="entry name" value="Siro_Cobalamin_biosynth"/>
</dbReference>
<dbReference type="EC" id="2.1.1.107" evidence="1"/>
<dbReference type="InterPro" id="IPR014777">
    <property type="entry name" value="4pyrrole_Mease_sub1"/>
</dbReference>
<keyword evidence="9" id="KW-1185">Reference proteome</keyword>
<feature type="domain" description="Tetrapyrrole methylase" evidence="6">
    <location>
        <begin position="3"/>
        <end position="212"/>
    </location>
</feature>
<organism evidence="8 9">
    <name type="scientific">Clostridium ganghwense</name>
    <dbReference type="NCBI Taxonomy" id="312089"/>
    <lineage>
        <taxon>Bacteria</taxon>
        <taxon>Bacillati</taxon>
        <taxon>Bacillota</taxon>
        <taxon>Clostridia</taxon>
        <taxon>Eubacteriales</taxon>
        <taxon>Clostridiaceae</taxon>
        <taxon>Clostridium</taxon>
    </lineage>
</organism>
<name>A0ABT4CSZ2_9CLOT</name>